<keyword evidence="3" id="KW-1003">Cell membrane</keyword>
<evidence type="ECO:0000256" key="2">
    <source>
        <dbReference type="ARBA" id="ARBA00022448"/>
    </source>
</evidence>
<dbReference type="KEGG" id="kmn:HW532_01530"/>
<keyword evidence="2 9" id="KW-0813">Transport</keyword>
<dbReference type="RefSeq" id="WP_213162743.1">
    <property type="nucleotide sequence ID" value="NZ_CP058214.1"/>
</dbReference>
<dbReference type="GO" id="GO:0005886">
    <property type="term" value="C:plasma membrane"/>
    <property type="evidence" value="ECO:0007669"/>
    <property type="project" value="UniProtKB-SubCell"/>
</dbReference>
<comment type="subcellular location">
    <subcellularLocation>
        <location evidence="1 9">Cell inner membrane</location>
        <topology evidence="1 9">Multi-pass membrane protein</topology>
    </subcellularLocation>
</comment>
<dbReference type="AlphaFoldDB" id="A0A7S8C189"/>
<comment type="function">
    <text evidence="9">Part of the tripartite ATP-independent periplasmic (TRAP) transport system.</text>
</comment>
<evidence type="ECO:0000256" key="8">
    <source>
        <dbReference type="ARBA" id="ARBA00038436"/>
    </source>
</evidence>
<evidence type="ECO:0000256" key="4">
    <source>
        <dbReference type="ARBA" id="ARBA00022519"/>
    </source>
</evidence>
<comment type="similarity">
    <text evidence="8 9">Belongs to the TRAP transporter small permease family.</text>
</comment>
<feature type="transmembrane region" description="Helical" evidence="9">
    <location>
        <begin position="137"/>
        <end position="159"/>
    </location>
</feature>
<comment type="caution">
    <text evidence="9">Lacks conserved residue(s) required for the propagation of feature annotation.</text>
</comment>
<evidence type="ECO:0000256" key="9">
    <source>
        <dbReference type="RuleBase" id="RU369079"/>
    </source>
</evidence>
<evidence type="ECO:0000313" key="12">
    <source>
        <dbReference type="Proteomes" id="UP000593594"/>
    </source>
</evidence>
<evidence type="ECO:0000256" key="6">
    <source>
        <dbReference type="ARBA" id="ARBA00022989"/>
    </source>
</evidence>
<accession>A0A7S8C189</accession>
<keyword evidence="6 9" id="KW-1133">Transmembrane helix</keyword>
<dbReference type="EMBL" id="CP058214">
    <property type="protein sequence ID" value="QPC41524.1"/>
    <property type="molecule type" value="Genomic_DNA"/>
</dbReference>
<dbReference type="GO" id="GO:0015740">
    <property type="term" value="P:C4-dicarboxylate transport"/>
    <property type="evidence" value="ECO:0007669"/>
    <property type="project" value="TreeGrafter"/>
</dbReference>
<dbReference type="Pfam" id="PF04290">
    <property type="entry name" value="DctQ"/>
    <property type="match status" value="1"/>
</dbReference>
<dbReference type="Proteomes" id="UP000593594">
    <property type="component" value="Chromosome"/>
</dbReference>
<evidence type="ECO:0000256" key="5">
    <source>
        <dbReference type="ARBA" id="ARBA00022692"/>
    </source>
</evidence>
<feature type="transmembrane region" description="Helical" evidence="9">
    <location>
        <begin position="99"/>
        <end position="116"/>
    </location>
</feature>
<proteinExistence type="inferred from homology"/>
<reference evidence="11 12" key="1">
    <citation type="submission" date="2020-06" db="EMBL/GenBank/DDBJ databases">
        <title>Genome sequence of 2 isolates from Red Sea Mangroves.</title>
        <authorList>
            <person name="Sefrji F."/>
            <person name="Michoud G."/>
            <person name="Merlino G."/>
            <person name="Daffonchio D."/>
        </authorList>
    </citation>
    <scope>NUCLEOTIDE SEQUENCE [LARGE SCALE GENOMIC DNA]</scope>
    <source>
        <strain evidence="11 12">R1DC25</strain>
    </source>
</reference>
<evidence type="ECO:0000313" key="11">
    <source>
        <dbReference type="EMBL" id="QPC41524.1"/>
    </source>
</evidence>
<gene>
    <name evidence="11" type="ORF">HW532_01530</name>
</gene>
<keyword evidence="4 9" id="KW-0997">Cell inner membrane</keyword>
<feature type="domain" description="Tripartite ATP-independent periplasmic transporters DctQ component" evidence="10">
    <location>
        <begin position="75"/>
        <end position="207"/>
    </location>
</feature>
<feature type="transmembrane region" description="Helical" evidence="9">
    <location>
        <begin position="67"/>
        <end position="87"/>
    </location>
</feature>
<evidence type="ECO:0000256" key="3">
    <source>
        <dbReference type="ARBA" id="ARBA00022475"/>
    </source>
</evidence>
<feature type="transmembrane region" description="Helical" evidence="9">
    <location>
        <begin position="179"/>
        <end position="199"/>
    </location>
</feature>
<name>A0A7S8C189_9HYPH</name>
<keyword evidence="7 9" id="KW-0472">Membrane</keyword>
<keyword evidence="12" id="KW-1185">Reference proteome</keyword>
<evidence type="ECO:0000256" key="7">
    <source>
        <dbReference type="ARBA" id="ARBA00023136"/>
    </source>
</evidence>
<keyword evidence="5 9" id="KW-0812">Transmembrane</keyword>
<feature type="transmembrane region" description="Helical" evidence="9">
    <location>
        <begin position="33"/>
        <end position="55"/>
    </location>
</feature>
<dbReference type="GO" id="GO:0022857">
    <property type="term" value="F:transmembrane transporter activity"/>
    <property type="evidence" value="ECO:0007669"/>
    <property type="project" value="UniProtKB-UniRule"/>
</dbReference>
<comment type="subunit">
    <text evidence="9">The complex comprises the extracytoplasmic solute receptor protein and the two transmembrane proteins.</text>
</comment>
<dbReference type="PANTHER" id="PTHR35011">
    <property type="entry name" value="2,3-DIKETO-L-GULONATE TRAP TRANSPORTER SMALL PERMEASE PROTEIN YIAM"/>
    <property type="match status" value="1"/>
</dbReference>
<sequence length="224" mass="24606">MPLSQLFAEAGDIVGAFLSDDAWAISEAMGADGVWLLGLAVTLVGGALVLALYRLVPFIDRHLERTVMVWSYLVIAGIIFVEVFRRFVLSEQAAWSTTLPPYLFLIMTWFGCAYNVRLRTHLAFAEIRMSLPRGGQLFCSLLDAALWLGLCWVVIVTSGRVAANSAANFQILLGTDNVLQWWLLSSVPVAFLLMAARVLENLLDDIARYRAGVAVLKPAMIGGE</sequence>
<protein>
    <recommendedName>
        <fullName evidence="9">TRAP transporter small permease protein</fullName>
    </recommendedName>
</protein>
<dbReference type="InterPro" id="IPR055348">
    <property type="entry name" value="DctQ"/>
</dbReference>
<dbReference type="PANTHER" id="PTHR35011:SF2">
    <property type="entry name" value="2,3-DIKETO-L-GULONATE TRAP TRANSPORTER SMALL PERMEASE PROTEIN YIAM"/>
    <property type="match status" value="1"/>
</dbReference>
<organism evidence="11 12">
    <name type="scientific">Kaustia mangrovi</name>
    <dbReference type="NCBI Taxonomy" id="2593653"/>
    <lineage>
        <taxon>Bacteria</taxon>
        <taxon>Pseudomonadati</taxon>
        <taxon>Pseudomonadota</taxon>
        <taxon>Alphaproteobacteria</taxon>
        <taxon>Hyphomicrobiales</taxon>
        <taxon>Parvibaculaceae</taxon>
        <taxon>Kaustia</taxon>
    </lineage>
</organism>
<evidence type="ECO:0000259" key="10">
    <source>
        <dbReference type="Pfam" id="PF04290"/>
    </source>
</evidence>
<evidence type="ECO:0000256" key="1">
    <source>
        <dbReference type="ARBA" id="ARBA00004429"/>
    </source>
</evidence>
<dbReference type="InterPro" id="IPR007387">
    <property type="entry name" value="TRAP_DctQ"/>
</dbReference>